<dbReference type="Proteomes" id="UP001596138">
    <property type="component" value="Unassembled WGS sequence"/>
</dbReference>
<keyword evidence="1" id="KW-1133">Transmembrane helix</keyword>
<feature type="transmembrane region" description="Helical" evidence="1">
    <location>
        <begin position="122"/>
        <end position="141"/>
    </location>
</feature>
<dbReference type="RefSeq" id="WP_386764639.1">
    <property type="nucleotide sequence ID" value="NZ_JBHSTI010000008.1"/>
</dbReference>
<organism evidence="2 3">
    <name type="scientific">Longivirga aurantiaca</name>
    <dbReference type="NCBI Taxonomy" id="1837743"/>
    <lineage>
        <taxon>Bacteria</taxon>
        <taxon>Bacillati</taxon>
        <taxon>Actinomycetota</taxon>
        <taxon>Actinomycetes</taxon>
        <taxon>Sporichthyales</taxon>
        <taxon>Sporichthyaceae</taxon>
        <taxon>Longivirga</taxon>
    </lineage>
</organism>
<evidence type="ECO:0000313" key="2">
    <source>
        <dbReference type="EMBL" id="MFC6237388.1"/>
    </source>
</evidence>
<gene>
    <name evidence="2" type="ORF">ACFQGU_05835</name>
</gene>
<dbReference type="EMBL" id="JBHSTI010000008">
    <property type="protein sequence ID" value="MFC6237388.1"/>
    <property type="molecule type" value="Genomic_DNA"/>
</dbReference>
<keyword evidence="1" id="KW-0472">Membrane</keyword>
<proteinExistence type="predicted"/>
<evidence type="ECO:0000313" key="3">
    <source>
        <dbReference type="Proteomes" id="UP001596138"/>
    </source>
</evidence>
<keyword evidence="1" id="KW-0812">Transmembrane</keyword>
<feature type="transmembrane region" description="Helical" evidence="1">
    <location>
        <begin position="48"/>
        <end position="68"/>
    </location>
</feature>
<evidence type="ECO:0000256" key="1">
    <source>
        <dbReference type="SAM" id="Phobius"/>
    </source>
</evidence>
<accession>A0ABW1SYE6</accession>
<name>A0ABW1SYE6_9ACTN</name>
<feature type="transmembrane region" description="Helical" evidence="1">
    <location>
        <begin position="20"/>
        <end position="42"/>
    </location>
</feature>
<comment type="caution">
    <text evidence="2">The sequence shown here is derived from an EMBL/GenBank/DDBJ whole genome shotgun (WGS) entry which is preliminary data.</text>
</comment>
<sequence length="180" mass="19302">MSATELGTATDPTPAKRPLVWPWAILSAIVVGLLLPIAVGLLDLPRSWEIPVMLACAAVGFAVPYLLAPYPALRIRLLGVAVLASAVWAAWAYRTNMHRWRPDLGDDYLLPWGVSNTPAEAVAVQPIAVGLCVVLAVVALVRLGRGRIERTGWWTAVLAMALLVCCSAALQVLLNRAYTA</sequence>
<keyword evidence="3" id="KW-1185">Reference proteome</keyword>
<feature type="transmembrane region" description="Helical" evidence="1">
    <location>
        <begin position="75"/>
        <end position="93"/>
    </location>
</feature>
<protein>
    <submittedName>
        <fullName evidence="2">Uncharacterized protein</fullName>
    </submittedName>
</protein>
<feature type="transmembrane region" description="Helical" evidence="1">
    <location>
        <begin position="153"/>
        <end position="174"/>
    </location>
</feature>
<reference evidence="3" key="1">
    <citation type="journal article" date="2019" name="Int. J. Syst. Evol. Microbiol.">
        <title>The Global Catalogue of Microorganisms (GCM) 10K type strain sequencing project: providing services to taxonomists for standard genome sequencing and annotation.</title>
        <authorList>
            <consortium name="The Broad Institute Genomics Platform"/>
            <consortium name="The Broad Institute Genome Sequencing Center for Infectious Disease"/>
            <person name="Wu L."/>
            <person name="Ma J."/>
        </authorList>
    </citation>
    <scope>NUCLEOTIDE SEQUENCE [LARGE SCALE GENOMIC DNA]</scope>
    <source>
        <strain evidence="3">CGMCC 4.7317</strain>
    </source>
</reference>